<reference evidence="2 3" key="1">
    <citation type="submission" date="2016-01" db="EMBL/GenBank/DDBJ databases">
        <title>Whole genome sequencing of Myroides marinus L41.</title>
        <authorList>
            <person name="Hong K.W."/>
        </authorList>
    </citation>
    <scope>NUCLEOTIDE SEQUENCE [LARGE SCALE GENOMIC DNA]</scope>
    <source>
        <strain evidence="2 3">L41</strain>
    </source>
</reference>
<keyword evidence="1" id="KW-0732">Signal</keyword>
<feature type="signal peptide" evidence="1">
    <location>
        <begin position="1"/>
        <end position="18"/>
    </location>
</feature>
<evidence type="ECO:0000313" key="2">
    <source>
        <dbReference type="EMBL" id="KZE81966.1"/>
    </source>
</evidence>
<protein>
    <recommendedName>
        <fullName evidence="4">IPT/TIG domain-containing protein</fullName>
    </recommendedName>
</protein>
<organism evidence="2 3">
    <name type="scientific">Myroides marinus</name>
    <dbReference type="NCBI Taxonomy" id="703342"/>
    <lineage>
        <taxon>Bacteria</taxon>
        <taxon>Pseudomonadati</taxon>
        <taxon>Bacteroidota</taxon>
        <taxon>Flavobacteriia</taxon>
        <taxon>Flavobacteriales</taxon>
        <taxon>Flavobacteriaceae</taxon>
        <taxon>Myroides</taxon>
    </lineage>
</organism>
<comment type="caution">
    <text evidence="2">The sequence shown here is derived from an EMBL/GenBank/DDBJ whole genome shotgun (WGS) entry which is preliminary data.</text>
</comment>
<dbReference type="Proteomes" id="UP000076630">
    <property type="component" value="Unassembled WGS sequence"/>
</dbReference>
<dbReference type="OrthoDB" id="1447880at2"/>
<evidence type="ECO:0000256" key="1">
    <source>
        <dbReference type="SAM" id="SignalP"/>
    </source>
</evidence>
<evidence type="ECO:0000313" key="3">
    <source>
        <dbReference type="Proteomes" id="UP000076630"/>
    </source>
</evidence>
<proteinExistence type="predicted"/>
<gene>
    <name evidence="2" type="ORF">AV926_07490</name>
</gene>
<dbReference type="Gene3D" id="2.60.40.10">
    <property type="entry name" value="Immunoglobulins"/>
    <property type="match status" value="1"/>
</dbReference>
<evidence type="ECO:0008006" key="4">
    <source>
        <dbReference type="Google" id="ProtNLM"/>
    </source>
</evidence>
<dbReference type="PROSITE" id="PS51257">
    <property type="entry name" value="PROKAR_LIPOPROTEIN"/>
    <property type="match status" value="1"/>
</dbReference>
<sequence length="142" mass="15586">MKKLILLFLATATFSVVSCSSDDGGSKDIKPEGYPETLNQVAFNAQAPGTRMVLTGKGFDEAKSSEYKITFVKALPTKSSNAVIAPRAPKPEESNENVEAYIFKVTPTEVHFEVPQEVGNGTVSFEYKKYKTPIGNYQKKVK</sequence>
<dbReference type="EMBL" id="LQNU01000049">
    <property type="protein sequence ID" value="KZE81966.1"/>
    <property type="molecule type" value="Genomic_DNA"/>
</dbReference>
<accession>A0A161U856</accession>
<name>A0A161U856_9FLAO</name>
<dbReference type="AlphaFoldDB" id="A0A161U856"/>
<feature type="chain" id="PRO_5007827411" description="IPT/TIG domain-containing protein" evidence="1">
    <location>
        <begin position="19"/>
        <end position="142"/>
    </location>
</feature>
<keyword evidence="3" id="KW-1185">Reference proteome</keyword>
<dbReference type="RefSeq" id="WP_038984552.1">
    <property type="nucleotide sequence ID" value="NZ_JWJO01000004.1"/>
</dbReference>
<dbReference type="InterPro" id="IPR013783">
    <property type="entry name" value="Ig-like_fold"/>
</dbReference>